<name>X1P5V2_9ZZZZ</name>
<dbReference type="EMBL" id="BARV01023532">
    <property type="protein sequence ID" value="GAI37831.1"/>
    <property type="molecule type" value="Genomic_DNA"/>
</dbReference>
<dbReference type="Gene3D" id="2.130.10.130">
    <property type="entry name" value="Integrin alpha, N-terminal"/>
    <property type="match status" value="1"/>
</dbReference>
<evidence type="ECO:0000256" key="1">
    <source>
        <dbReference type="ARBA" id="ARBA00022729"/>
    </source>
</evidence>
<keyword evidence="1" id="KW-0732">Signal</keyword>
<evidence type="ECO:0000313" key="2">
    <source>
        <dbReference type="EMBL" id="GAI37831.1"/>
    </source>
</evidence>
<dbReference type="PANTHER" id="PTHR44103">
    <property type="entry name" value="PROPROTEIN CONVERTASE P"/>
    <property type="match status" value="1"/>
</dbReference>
<feature type="non-terminal residue" evidence="2">
    <location>
        <position position="269"/>
    </location>
</feature>
<organism evidence="2">
    <name type="scientific">marine sediment metagenome</name>
    <dbReference type="NCBI Taxonomy" id="412755"/>
    <lineage>
        <taxon>unclassified sequences</taxon>
        <taxon>metagenomes</taxon>
        <taxon>ecological metagenomes</taxon>
    </lineage>
</organism>
<dbReference type="InterPro" id="IPR028994">
    <property type="entry name" value="Integrin_alpha_N"/>
</dbReference>
<comment type="caution">
    <text evidence="2">The sequence shown here is derived from an EMBL/GenBank/DDBJ whole genome shotgun (WGS) entry which is preliminary data.</text>
</comment>
<dbReference type="Pfam" id="PF13517">
    <property type="entry name" value="FG-GAP_3"/>
    <property type="match status" value="2"/>
</dbReference>
<dbReference type="SUPFAM" id="SSF69318">
    <property type="entry name" value="Integrin alpha N-terminal domain"/>
    <property type="match status" value="1"/>
</dbReference>
<feature type="non-terminal residue" evidence="2">
    <location>
        <position position="1"/>
    </location>
</feature>
<evidence type="ECO:0008006" key="3">
    <source>
        <dbReference type="Google" id="ProtNLM"/>
    </source>
</evidence>
<dbReference type="InterPro" id="IPR013517">
    <property type="entry name" value="FG-GAP"/>
</dbReference>
<dbReference type="AlphaFoldDB" id="X1P5V2"/>
<dbReference type="PANTHER" id="PTHR44103:SF1">
    <property type="entry name" value="PROPROTEIN CONVERTASE P"/>
    <property type="match status" value="1"/>
</dbReference>
<accession>X1P5V2</accession>
<sequence length="269" mass="28260">NAPSVGGSQYAQPTFADLDGDGDYDLLIGRKDNYCYGYKNTGSISSPIWTYYSSWNTANIGSYNAPALADLDGDGDYDLLVGQNGSTVKAYENTGSTSSPTWAAKTAWNVSPGVTYNTPAFADIDDDGDYDLLIGNNGVTVKAFENTGSTSSPAWTATSSWDVLGAGTYASPSFADIDSDGDQDLIIGNTSGISHLFINAGDKNSPKWAGFAAPSPGSNPQPAYADLDNDGDLDLLMGSDDGFSYGYENVGSDTLPIWSQKSAWDAPDV</sequence>
<proteinExistence type="predicted"/>
<gene>
    <name evidence="2" type="ORF">S06H3_38592</name>
</gene>
<reference evidence="2" key="1">
    <citation type="journal article" date="2014" name="Front. Microbiol.">
        <title>High frequency of phylogenetically diverse reductive dehalogenase-homologous genes in deep subseafloor sedimentary metagenomes.</title>
        <authorList>
            <person name="Kawai M."/>
            <person name="Futagami T."/>
            <person name="Toyoda A."/>
            <person name="Takaki Y."/>
            <person name="Nishi S."/>
            <person name="Hori S."/>
            <person name="Arai W."/>
            <person name="Tsubouchi T."/>
            <person name="Morono Y."/>
            <person name="Uchiyama I."/>
            <person name="Ito T."/>
            <person name="Fujiyama A."/>
            <person name="Inagaki F."/>
            <person name="Takami H."/>
        </authorList>
    </citation>
    <scope>NUCLEOTIDE SEQUENCE</scope>
    <source>
        <strain evidence="2">Expedition CK06-06</strain>
    </source>
</reference>
<protein>
    <recommendedName>
        <fullName evidence="3">VCBS repeat-containing protein</fullName>
    </recommendedName>
</protein>